<proteinExistence type="predicted"/>
<feature type="transmembrane region" description="Helical" evidence="1">
    <location>
        <begin position="44"/>
        <end position="70"/>
    </location>
</feature>
<protein>
    <submittedName>
        <fullName evidence="2">Uncharacterized protein</fullName>
    </submittedName>
</protein>
<dbReference type="OrthoDB" id="2739603at2"/>
<evidence type="ECO:0000313" key="2">
    <source>
        <dbReference type="EMBL" id="KZS46079.1"/>
    </source>
</evidence>
<reference evidence="2" key="1">
    <citation type="journal article" date="2016" name="Genome Announc.">
        <title>Draft genomes of two strains of Paenibacillus glucanolyticus with capability to degrade lignocellulose.</title>
        <authorList>
            <person name="Mathews S.L."/>
            <person name="Pawlak J."/>
            <person name="Grunden A.M."/>
        </authorList>
    </citation>
    <scope>NUCLEOTIDE SEQUENCE [LARGE SCALE GENOMIC DNA]</scope>
    <source>
        <strain evidence="2">SLM1</strain>
    </source>
</reference>
<sequence>MNVAKYFAMGFIFMFLLTGAYLGLELMEGYSIRTSMYYGIHNLGFALIAVVFLASVIIYMVIMFPLSWLLGFIPWRRSVMTLYLLLYCVLWVAAGVWLFHQLYDPVYVNEYHLRIDTAIFIFGVMGLLYGWIEWLLIRRAAIKP</sequence>
<feature type="transmembrane region" description="Helical" evidence="1">
    <location>
        <begin position="119"/>
        <end position="137"/>
    </location>
</feature>
<dbReference type="EMBL" id="LWMH01000001">
    <property type="protein sequence ID" value="KZS46079.1"/>
    <property type="molecule type" value="Genomic_DNA"/>
</dbReference>
<dbReference type="GeneID" id="97552521"/>
<keyword evidence="3" id="KW-1185">Reference proteome</keyword>
<accession>A0A163IPM2</accession>
<evidence type="ECO:0000256" key="1">
    <source>
        <dbReference type="SAM" id="Phobius"/>
    </source>
</evidence>
<organism evidence="2 3">
    <name type="scientific">Paenibacillus glucanolyticus</name>
    <dbReference type="NCBI Taxonomy" id="59843"/>
    <lineage>
        <taxon>Bacteria</taxon>
        <taxon>Bacillati</taxon>
        <taxon>Bacillota</taxon>
        <taxon>Bacilli</taxon>
        <taxon>Bacillales</taxon>
        <taxon>Paenibacillaceae</taxon>
        <taxon>Paenibacillus</taxon>
    </lineage>
</organism>
<keyword evidence="1" id="KW-0472">Membrane</keyword>
<dbReference type="RefSeq" id="WP_006207187.1">
    <property type="nucleotide sequence ID" value="NZ_CP147845.1"/>
</dbReference>
<feature type="transmembrane region" description="Helical" evidence="1">
    <location>
        <begin position="7"/>
        <end position="24"/>
    </location>
</feature>
<dbReference type="AlphaFoldDB" id="A0A163IPM2"/>
<feature type="transmembrane region" description="Helical" evidence="1">
    <location>
        <begin position="82"/>
        <end position="99"/>
    </location>
</feature>
<comment type="caution">
    <text evidence="2">The sequence shown here is derived from an EMBL/GenBank/DDBJ whole genome shotgun (WGS) entry which is preliminary data.</text>
</comment>
<keyword evidence="1" id="KW-0812">Transmembrane</keyword>
<evidence type="ECO:0000313" key="3">
    <source>
        <dbReference type="Proteomes" id="UP000076796"/>
    </source>
</evidence>
<dbReference type="Proteomes" id="UP000076796">
    <property type="component" value="Unassembled WGS sequence"/>
</dbReference>
<gene>
    <name evidence="2" type="ORF">AWU65_09155</name>
</gene>
<name>A0A163IPM2_9BACL</name>
<dbReference type="STRING" id="59843.A3958_08675"/>
<keyword evidence="1" id="KW-1133">Transmembrane helix</keyword>